<dbReference type="Pfam" id="PF16197">
    <property type="entry name" value="KAsynt_C_assoc"/>
    <property type="match status" value="1"/>
</dbReference>
<dbReference type="Proteomes" id="UP000719412">
    <property type="component" value="Unassembled WGS sequence"/>
</dbReference>
<dbReference type="InterPro" id="IPR050091">
    <property type="entry name" value="PKS_NRPS_Biosynth_Enz"/>
</dbReference>
<dbReference type="InterPro" id="IPR001227">
    <property type="entry name" value="Ac_transferase_dom_sf"/>
</dbReference>
<dbReference type="InterPro" id="IPR016035">
    <property type="entry name" value="Acyl_Trfase/lysoPLipase"/>
</dbReference>
<dbReference type="InterPro" id="IPR014030">
    <property type="entry name" value="Ketoacyl_synth_N"/>
</dbReference>
<dbReference type="PROSITE" id="PS52019">
    <property type="entry name" value="PKS_MFAS_DH"/>
    <property type="match status" value="1"/>
</dbReference>
<dbReference type="SMART" id="SM00827">
    <property type="entry name" value="PKS_AT"/>
    <property type="match status" value="1"/>
</dbReference>
<dbReference type="Gene3D" id="3.90.180.10">
    <property type="entry name" value="Medium-chain alcohol dehydrogenases, catalytic domain"/>
    <property type="match status" value="1"/>
</dbReference>
<evidence type="ECO:0000256" key="12">
    <source>
        <dbReference type="ARBA" id="ARBA00023268"/>
    </source>
</evidence>
<dbReference type="SUPFAM" id="SSF55048">
    <property type="entry name" value="Probable ACP-binding domain of malonyl-CoA ACP transacylase"/>
    <property type="match status" value="1"/>
</dbReference>
<feature type="domain" description="Ketosynthase family 3 (KS3)" evidence="15">
    <location>
        <begin position="19"/>
        <end position="417"/>
    </location>
</feature>
<accession>A0A8J6HT22</accession>
<feature type="domain" description="PKS/mFAS DH" evidence="16">
    <location>
        <begin position="845"/>
        <end position="1155"/>
    </location>
</feature>
<dbReference type="SUPFAM" id="SSF53901">
    <property type="entry name" value="Thiolase-like"/>
    <property type="match status" value="1"/>
</dbReference>
<feature type="region of interest" description="N-terminal hotdog fold" evidence="14">
    <location>
        <begin position="845"/>
        <end position="968"/>
    </location>
</feature>
<evidence type="ECO:0000313" key="18">
    <source>
        <dbReference type="Proteomes" id="UP000719412"/>
    </source>
</evidence>
<dbReference type="GO" id="GO:0016491">
    <property type="term" value="F:oxidoreductase activity"/>
    <property type="evidence" value="ECO:0007669"/>
    <property type="project" value="UniProtKB-KW"/>
</dbReference>
<dbReference type="SMART" id="SM00825">
    <property type="entry name" value="PKS_KS"/>
    <property type="match status" value="1"/>
</dbReference>
<dbReference type="PROSITE" id="PS52004">
    <property type="entry name" value="KS3_2"/>
    <property type="match status" value="1"/>
</dbReference>
<dbReference type="PANTHER" id="PTHR43775:SF7">
    <property type="entry name" value="FATTY ACID SYNTHASE"/>
    <property type="match status" value="1"/>
</dbReference>
<keyword evidence="3" id="KW-0596">Phosphopantetheine</keyword>
<dbReference type="GO" id="GO:0016787">
    <property type="term" value="F:hydrolase activity"/>
    <property type="evidence" value="ECO:0007669"/>
    <property type="project" value="UniProtKB-KW"/>
</dbReference>
<gene>
    <name evidence="17" type="ORF">GEV33_003360</name>
</gene>
<evidence type="ECO:0000256" key="2">
    <source>
        <dbReference type="ARBA" id="ARBA00018769"/>
    </source>
</evidence>
<evidence type="ECO:0000256" key="13">
    <source>
        <dbReference type="ARBA" id="ARBA00044883"/>
    </source>
</evidence>
<dbReference type="InterPro" id="IPR013968">
    <property type="entry name" value="PKS_KR"/>
</dbReference>
<keyword evidence="7" id="KW-0521">NADP</keyword>
<protein>
    <recommendedName>
        <fullName evidence="2">Fatty acid synthase</fullName>
        <ecNumber evidence="1">2.3.1.85</ecNumber>
    </recommendedName>
</protein>
<dbReference type="SMART" id="SM00829">
    <property type="entry name" value="PKS_ER"/>
    <property type="match status" value="1"/>
</dbReference>
<name>A0A8J6HT22_TENMO</name>
<dbReference type="InterPro" id="IPR036291">
    <property type="entry name" value="NAD(P)-bd_dom_sf"/>
</dbReference>
<evidence type="ECO:0000256" key="3">
    <source>
        <dbReference type="ARBA" id="ARBA00022450"/>
    </source>
</evidence>
<organism evidence="17 18">
    <name type="scientific">Tenebrio molitor</name>
    <name type="common">Yellow mealworm beetle</name>
    <dbReference type="NCBI Taxonomy" id="7067"/>
    <lineage>
        <taxon>Eukaryota</taxon>
        <taxon>Metazoa</taxon>
        <taxon>Ecdysozoa</taxon>
        <taxon>Arthropoda</taxon>
        <taxon>Hexapoda</taxon>
        <taxon>Insecta</taxon>
        <taxon>Pterygota</taxon>
        <taxon>Neoptera</taxon>
        <taxon>Endopterygota</taxon>
        <taxon>Coleoptera</taxon>
        <taxon>Polyphaga</taxon>
        <taxon>Cucujiformia</taxon>
        <taxon>Tenebrionidae</taxon>
        <taxon>Tenebrio</taxon>
    </lineage>
</organism>
<dbReference type="CDD" id="cd05195">
    <property type="entry name" value="enoyl_red"/>
    <property type="match status" value="1"/>
</dbReference>
<comment type="caution">
    <text evidence="14">Lacks conserved residue(s) required for the propagation of feature annotation.</text>
</comment>
<dbReference type="InterPro" id="IPR016039">
    <property type="entry name" value="Thiolase-like"/>
</dbReference>
<evidence type="ECO:0000256" key="10">
    <source>
        <dbReference type="ARBA" id="ARBA00023098"/>
    </source>
</evidence>
<sequence>MILKLLDVLSWQTSRVQLKDSIAITGISGRYPKCSNIEELQKSLFAGVDLVTENHTRWGHESLETSHRLGVLKDYDLFDAASFGINPKDANIYDPTLRKLLEVVFEAIVDAGLNPTQLRGTKTGVFLGLSKNIYSDLGPVAGLFSRSSAITANLINHAFDFTGPSMAVDTACSGGLYAFSQAVHNILNGNCTMAVVCAAQSHFDPGESMELLRFGVLHLEGKCRSFDLNRKGYVKSEAIVAVILQKVEESKRIYATVAGVGTNADGFKRDGFGSPSYLLQMEMLNDAYGRSNISPLEVNYVEVHGTGTIVGDVVEAQAIDQFFCKGRKEPLLIGTVKSNVGHSETASSLVSLTKVIIAIRTGLIPGNLHYQTPDPEIKGIYEGRLKLNTKNTPLPSGLVGVNAFGFGGANAHAVLRPHTEKRRTTNNLPCRLVHVSGRTKEAVELMLESAVQNKTNEEFLSLLDNIYNKPIDNQIYRGYAVLSDKSHYEVNPSFKKRPVWFVYSGMGSQWPEMAKDLMKIDVFRNTMQKCAAAVKPYGIDLEDVVTNGTKETFDNLSNTFTAITAVSVCLTDVLTSMKIEPSGFLGHSLGEVGCAYADGLITAEQATLIAYARGHAVTTTSDVVPGLMAAVGLSAEECAKILPKDLYIACDNSDESVTISGTIKGVNDFVQELNSRGIFNKVVNTSNCAFHCPLLGSASSKMYNFVKTVVPESKLRSKRWLSSTVAESEWDTELGRYHSADYHYHNYVSKVEFRQVLKYIPKDAIVIEISPMGLLQSILRRSLDKGVTLLSLVKPGEDNFDYLLSSIGKYYMNGGSLDLTQFYKTVSFPVGIDTPMISNLIRWDHSIKWYVPKYNAQTSFGRRIDIDMNDQSNHFLEGHVVDGKVILPATGYLFLVWTTFAKMLEKSYKKLPVMFKNVTTMRATLLIKNAVTTLIVNICRTTGYFEVFLKDDSVPLSTGWIFVHENCEDKCNKDLKSTTPDQYKLRLGNDDFYKFMHLRGLSYDGIFLGVQECDYVGRSAVLKWNENWIAFMDTMVQYILGVETREHCVPTGFEKIVIHPEKHLKCVSQNTLLQLSCDDHVKSVRCGGVEMTQISGTNVQRHRSGIPPVVGSCLFIPNSDATKGIDSFIFSVNLAMQIVHENSVENLNVKVAETESNQATEILKAMMERVTFKRTTFHKIGPIEKEIDDSYDFLITQDIKPNQMKSIENCSKSVRFIFGKVDNVDMKNFEIIFQHATESGSYVLFRRSLNVPEQHTVIMVNNNNFKWLEDLKALIKKGQNMQSRIYLVNEDYDSGIVGFFNSMRQEQSCPNLRVFLIRDKNPEPFSLKSKFYLEQIRKDMTVNIYQHNCWGTYRFLPVMYPEPRLEPNASLIRDGNNVQWMQSSPYLSDSKVMVRYAGVNKWDSLVANGKAGFYPGDEYLGLEYSGVNNDGVNVMGLVQKGALSTTVEAHPYLTWLLPPILTLEQAATIPLAFTLSYYGIFVQAGLLSKKSILIHNSKDSVSIAATAMAATKSCSVYVVTTPDQKDFFKKCFPHLQEDNLIIDSEDNPFYEIVLKKTNGRGVDIVFNCHTSDLLRLSTKCITKGGCFVEVDSDIDMSTDFVIEDFLAKSFSYHNITISDIFKESMETLKDMSEKLREESIIPLPCKVLDKDDVESILSHAYDRRERPIIKISTESQNKILAQTRTYMDPDKSYVLIGGLGGLGLELAKWLAERGATKLVLNSRRG</sequence>
<dbReference type="GO" id="GO:0006633">
    <property type="term" value="P:fatty acid biosynthetic process"/>
    <property type="evidence" value="ECO:0007669"/>
    <property type="project" value="UniProtKB-UniPathway"/>
</dbReference>
<keyword evidence="5" id="KW-0378">Hydrolase</keyword>
<dbReference type="UniPathway" id="UPA00094"/>
<dbReference type="InterPro" id="IPR049391">
    <property type="entry name" value="FAS_pseudo-KR"/>
</dbReference>
<dbReference type="InterPro" id="IPR020841">
    <property type="entry name" value="PKS_Beta-ketoAc_synthase_dom"/>
</dbReference>
<dbReference type="Gene3D" id="3.40.47.10">
    <property type="match status" value="1"/>
</dbReference>
<dbReference type="Pfam" id="PF02801">
    <property type="entry name" value="Ketoacyl-synt_C"/>
    <property type="match status" value="1"/>
</dbReference>
<reference evidence="17" key="1">
    <citation type="journal article" date="2020" name="J Insects Food Feed">
        <title>The yellow mealworm (Tenebrio molitor) genome: a resource for the emerging insects as food and feed industry.</title>
        <authorList>
            <person name="Eriksson T."/>
            <person name="Andere A."/>
            <person name="Kelstrup H."/>
            <person name="Emery V."/>
            <person name="Picard C."/>
        </authorList>
    </citation>
    <scope>NUCLEOTIDE SEQUENCE</scope>
    <source>
        <strain evidence="17">Stoneville</strain>
        <tissue evidence="17">Whole head</tissue>
    </source>
</reference>
<dbReference type="InterPro" id="IPR049900">
    <property type="entry name" value="PKS_mFAS_DH"/>
</dbReference>
<dbReference type="SUPFAM" id="SSF50129">
    <property type="entry name" value="GroES-like"/>
    <property type="match status" value="1"/>
</dbReference>
<dbReference type="InterPro" id="IPR020843">
    <property type="entry name" value="ER"/>
</dbReference>
<dbReference type="Pfam" id="PF00109">
    <property type="entry name" value="ketoacyl-synt"/>
    <property type="match status" value="1"/>
</dbReference>
<dbReference type="InterPro" id="IPR011032">
    <property type="entry name" value="GroES-like_sf"/>
</dbReference>
<evidence type="ECO:0000259" key="16">
    <source>
        <dbReference type="PROSITE" id="PS52019"/>
    </source>
</evidence>
<dbReference type="InterPro" id="IPR032821">
    <property type="entry name" value="PKS_assoc"/>
</dbReference>
<dbReference type="Pfam" id="PF21149">
    <property type="entry name" value="FAS_pseudo-KR"/>
    <property type="match status" value="1"/>
</dbReference>
<evidence type="ECO:0000256" key="8">
    <source>
        <dbReference type="ARBA" id="ARBA00023002"/>
    </source>
</evidence>
<reference evidence="17" key="2">
    <citation type="submission" date="2021-08" db="EMBL/GenBank/DDBJ databases">
        <authorList>
            <person name="Eriksson T."/>
        </authorList>
    </citation>
    <scope>NUCLEOTIDE SEQUENCE</scope>
    <source>
        <strain evidence="17">Stoneville</strain>
        <tissue evidence="17">Whole head</tissue>
    </source>
</reference>
<dbReference type="PANTHER" id="PTHR43775">
    <property type="entry name" value="FATTY ACID SYNTHASE"/>
    <property type="match status" value="1"/>
</dbReference>
<dbReference type="EC" id="2.3.1.85" evidence="1"/>
<keyword evidence="6" id="KW-0276">Fatty acid metabolism</keyword>
<evidence type="ECO:0000259" key="15">
    <source>
        <dbReference type="PROSITE" id="PS52004"/>
    </source>
</evidence>
<comment type="catalytic activity">
    <reaction evidence="13">
        <text>acetyl-CoA + n malonyl-CoA + 2n NADPH + 2n H(+) = a long-chain fatty acid + (n+1) CoA + n CO2 + 2n NADP(+).</text>
        <dbReference type="EC" id="2.3.1.85"/>
    </reaction>
</comment>
<evidence type="ECO:0000256" key="1">
    <source>
        <dbReference type="ARBA" id="ARBA00012873"/>
    </source>
</evidence>
<keyword evidence="18" id="KW-1185">Reference proteome</keyword>
<evidence type="ECO:0000313" key="17">
    <source>
        <dbReference type="EMBL" id="KAH0819431.1"/>
    </source>
</evidence>
<dbReference type="InterPro" id="IPR014031">
    <property type="entry name" value="Ketoacyl_synth_C"/>
</dbReference>
<dbReference type="Pfam" id="PF08659">
    <property type="entry name" value="KR"/>
    <property type="match status" value="1"/>
</dbReference>
<keyword evidence="4" id="KW-0444">Lipid biosynthesis</keyword>
<dbReference type="SUPFAM" id="SSF51735">
    <property type="entry name" value="NAD(P)-binding Rossmann-fold domains"/>
    <property type="match status" value="2"/>
</dbReference>
<dbReference type="InterPro" id="IPR014043">
    <property type="entry name" value="Acyl_transferase_dom"/>
</dbReference>
<evidence type="ECO:0000256" key="7">
    <source>
        <dbReference type="ARBA" id="ARBA00022857"/>
    </source>
</evidence>
<proteinExistence type="predicted"/>
<evidence type="ECO:0000256" key="6">
    <source>
        <dbReference type="ARBA" id="ARBA00022832"/>
    </source>
</evidence>
<dbReference type="CDD" id="cd00833">
    <property type="entry name" value="PKS"/>
    <property type="match status" value="1"/>
</dbReference>
<keyword evidence="10" id="KW-0443">Lipid metabolism</keyword>
<dbReference type="EMBL" id="JABDTM020014609">
    <property type="protein sequence ID" value="KAH0819431.1"/>
    <property type="molecule type" value="Genomic_DNA"/>
</dbReference>
<dbReference type="Pfam" id="PF00698">
    <property type="entry name" value="Acyl_transf_1"/>
    <property type="match status" value="1"/>
</dbReference>
<keyword evidence="11" id="KW-0275">Fatty acid biosynthesis</keyword>
<dbReference type="SUPFAM" id="SSF52151">
    <property type="entry name" value="FabD/lysophospholipase-like"/>
    <property type="match status" value="1"/>
</dbReference>
<evidence type="ECO:0000256" key="14">
    <source>
        <dbReference type="PROSITE-ProRule" id="PRU01363"/>
    </source>
</evidence>
<dbReference type="Gene3D" id="3.10.129.110">
    <property type="entry name" value="Polyketide synthase dehydratase"/>
    <property type="match status" value="1"/>
</dbReference>
<comment type="caution">
    <text evidence="17">The sequence shown here is derived from an EMBL/GenBank/DDBJ whole genome shotgun (WGS) entry which is preliminary data.</text>
</comment>
<keyword evidence="12" id="KW-0511">Multifunctional enzyme</keyword>
<evidence type="ECO:0000256" key="5">
    <source>
        <dbReference type="ARBA" id="ARBA00022801"/>
    </source>
</evidence>
<evidence type="ECO:0000256" key="4">
    <source>
        <dbReference type="ARBA" id="ARBA00022516"/>
    </source>
</evidence>
<dbReference type="InterPro" id="IPR016036">
    <property type="entry name" value="Malonyl_transacylase_ACP-bd"/>
</dbReference>
<keyword evidence="9" id="KW-0520">NAD</keyword>
<dbReference type="GO" id="GO:0004312">
    <property type="term" value="F:fatty acid synthase activity"/>
    <property type="evidence" value="ECO:0007669"/>
    <property type="project" value="UniProtKB-EC"/>
</dbReference>
<dbReference type="Gene3D" id="3.40.50.720">
    <property type="entry name" value="NAD(P)-binding Rossmann-like Domain"/>
    <property type="match status" value="2"/>
</dbReference>
<feature type="region of interest" description="C-terminal hotdog fold" evidence="14">
    <location>
        <begin position="983"/>
        <end position="1155"/>
    </location>
</feature>
<dbReference type="Gene3D" id="3.40.366.10">
    <property type="entry name" value="Malonyl-Coenzyme A Acyl Carrier Protein, domain 2"/>
    <property type="match status" value="1"/>
</dbReference>
<keyword evidence="8" id="KW-0560">Oxidoreductase</keyword>
<dbReference type="Gene3D" id="3.30.70.3290">
    <property type="match status" value="1"/>
</dbReference>
<evidence type="ECO:0000256" key="9">
    <source>
        <dbReference type="ARBA" id="ARBA00023027"/>
    </source>
</evidence>
<dbReference type="InterPro" id="IPR042104">
    <property type="entry name" value="PKS_dehydratase_sf"/>
</dbReference>
<evidence type="ECO:0000256" key="11">
    <source>
        <dbReference type="ARBA" id="ARBA00023160"/>
    </source>
</evidence>